<dbReference type="EMBL" id="CM047901">
    <property type="protein sequence ID" value="KAJ0097481.1"/>
    <property type="molecule type" value="Genomic_DNA"/>
</dbReference>
<gene>
    <name evidence="1" type="ORF">Patl1_28411</name>
</gene>
<keyword evidence="2" id="KW-1185">Reference proteome</keyword>
<accession>A0ACC1BEU3</accession>
<comment type="caution">
    <text evidence="1">The sequence shown here is derived from an EMBL/GenBank/DDBJ whole genome shotgun (WGS) entry which is preliminary data.</text>
</comment>
<organism evidence="1 2">
    <name type="scientific">Pistacia atlantica</name>
    <dbReference type="NCBI Taxonomy" id="434234"/>
    <lineage>
        <taxon>Eukaryota</taxon>
        <taxon>Viridiplantae</taxon>
        <taxon>Streptophyta</taxon>
        <taxon>Embryophyta</taxon>
        <taxon>Tracheophyta</taxon>
        <taxon>Spermatophyta</taxon>
        <taxon>Magnoliopsida</taxon>
        <taxon>eudicotyledons</taxon>
        <taxon>Gunneridae</taxon>
        <taxon>Pentapetalae</taxon>
        <taxon>rosids</taxon>
        <taxon>malvids</taxon>
        <taxon>Sapindales</taxon>
        <taxon>Anacardiaceae</taxon>
        <taxon>Pistacia</taxon>
    </lineage>
</organism>
<sequence length="185" mass="20500">MPNVKIPCVCPHPKNVVLLACDAFGVLPPVSKLSLAQTMYHFISGYTALVAGTAEGVKEPTATFSACFGAAFLMLHPTKYASMLAEKMQKHGATGWLVNTGWSGGSYGSRSRIKLPYTRKIIDAKKTEVFGLEIPLRLREFQLKFWIQTTLLWSDKQAYKDTLLKLGGLFKNNFTTFTDCNLGEK</sequence>
<evidence type="ECO:0000313" key="1">
    <source>
        <dbReference type="EMBL" id="KAJ0097481.1"/>
    </source>
</evidence>
<name>A0ACC1BEU3_9ROSI</name>
<protein>
    <submittedName>
        <fullName evidence="1">Uncharacterized protein</fullName>
    </submittedName>
</protein>
<reference evidence="2" key="1">
    <citation type="journal article" date="2023" name="G3 (Bethesda)">
        <title>Genome assembly and association tests identify interacting loci associated with vigor, precocity, and sex in interspecific pistachio rootstocks.</title>
        <authorList>
            <person name="Palmer W."/>
            <person name="Jacygrad E."/>
            <person name="Sagayaradj S."/>
            <person name="Cavanaugh K."/>
            <person name="Han R."/>
            <person name="Bertier L."/>
            <person name="Beede B."/>
            <person name="Kafkas S."/>
            <person name="Golino D."/>
            <person name="Preece J."/>
            <person name="Michelmore R."/>
        </authorList>
    </citation>
    <scope>NUCLEOTIDE SEQUENCE [LARGE SCALE GENOMIC DNA]</scope>
</reference>
<proteinExistence type="predicted"/>
<evidence type="ECO:0000313" key="2">
    <source>
        <dbReference type="Proteomes" id="UP001164250"/>
    </source>
</evidence>
<dbReference type="Proteomes" id="UP001164250">
    <property type="component" value="Chromosome 5"/>
</dbReference>